<dbReference type="EMBL" id="JBHTEK010000006">
    <property type="protein sequence ID" value="MFC7671286.1"/>
    <property type="molecule type" value="Genomic_DNA"/>
</dbReference>
<keyword evidence="1" id="KW-1133">Transmembrane helix</keyword>
<keyword evidence="1" id="KW-0812">Transmembrane</keyword>
<comment type="caution">
    <text evidence="2">The sequence shown here is derived from an EMBL/GenBank/DDBJ whole genome shotgun (WGS) entry which is preliminary data.</text>
</comment>
<evidence type="ECO:0000256" key="1">
    <source>
        <dbReference type="SAM" id="Phobius"/>
    </source>
</evidence>
<protein>
    <submittedName>
        <fullName evidence="2">Uncharacterized protein</fullName>
    </submittedName>
</protein>
<evidence type="ECO:0000313" key="2">
    <source>
        <dbReference type="EMBL" id="MFC7671286.1"/>
    </source>
</evidence>
<keyword evidence="3" id="KW-1185">Reference proteome</keyword>
<feature type="transmembrane region" description="Helical" evidence="1">
    <location>
        <begin position="6"/>
        <end position="29"/>
    </location>
</feature>
<proteinExistence type="predicted"/>
<name>A0ABW2UFS5_9BACT</name>
<accession>A0ABW2UFS5</accession>
<feature type="transmembrane region" description="Helical" evidence="1">
    <location>
        <begin position="36"/>
        <end position="53"/>
    </location>
</feature>
<reference evidence="3" key="1">
    <citation type="journal article" date="2019" name="Int. J. Syst. Evol. Microbiol.">
        <title>The Global Catalogue of Microorganisms (GCM) 10K type strain sequencing project: providing services to taxonomists for standard genome sequencing and annotation.</title>
        <authorList>
            <consortium name="The Broad Institute Genomics Platform"/>
            <consortium name="The Broad Institute Genome Sequencing Center for Infectious Disease"/>
            <person name="Wu L."/>
            <person name="Ma J."/>
        </authorList>
    </citation>
    <scope>NUCLEOTIDE SEQUENCE [LARGE SCALE GENOMIC DNA]</scope>
    <source>
        <strain evidence="3">JCM 19635</strain>
    </source>
</reference>
<dbReference type="RefSeq" id="WP_380207294.1">
    <property type="nucleotide sequence ID" value="NZ_JBHTEK010000006.1"/>
</dbReference>
<organism evidence="2 3">
    <name type="scientific">Hymenobacter humi</name>
    <dbReference type="NCBI Taxonomy" id="1411620"/>
    <lineage>
        <taxon>Bacteria</taxon>
        <taxon>Pseudomonadati</taxon>
        <taxon>Bacteroidota</taxon>
        <taxon>Cytophagia</taxon>
        <taxon>Cytophagales</taxon>
        <taxon>Hymenobacteraceae</taxon>
        <taxon>Hymenobacter</taxon>
    </lineage>
</organism>
<dbReference type="Proteomes" id="UP001596513">
    <property type="component" value="Unassembled WGS sequence"/>
</dbReference>
<gene>
    <name evidence="2" type="ORF">ACFQT0_30695</name>
</gene>
<evidence type="ECO:0000313" key="3">
    <source>
        <dbReference type="Proteomes" id="UP001596513"/>
    </source>
</evidence>
<keyword evidence="1" id="KW-0472">Membrane</keyword>
<sequence>MNQAHWHLLLNHAPILGSLFGLVLLLLAVALRLQPVLLRTGLVTLIVAALLTIPTQLTGDGAEEVVEDQPGVSEPLIHEHEEAAE</sequence>